<protein>
    <recommendedName>
        <fullName evidence="2">WAP domain-containing protein</fullName>
    </recommendedName>
</protein>
<gene>
    <name evidence="3" type="ORF">MNOR_LOCUS16133</name>
</gene>
<keyword evidence="4" id="KW-1185">Reference proteome</keyword>
<comment type="caution">
    <text evidence="3">The sequence shown here is derived from an EMBL/GenBank/DDBJ whole genome shotgun (WGS) entry which is preliminary data.</text>
</comment>
<dbReference type="Pfam" id="PF00095">
    <property type="entry name" value="WAP"/>
    <property type="match status" value="1"/>
</dbReference>
<dbReference type="PROSITE" id="PS51390">
    <property type="entry name" value="WAP"/>
    <property type="match status" value="1"/>
</dbReference>
<dbReference type="GO" id="GO:0005576">
    <property type="term" value="C:extracellular region"/>
    <property type="evidence" value="ECO:0007669"/>
    <property type="project" value="InterPro"/>
</dbReference>
<proteinExistence type="predicted"/>
<organism evidence="3 4">
    <name type="scientific">Meganyctiphanes norvegica</name>
    <name type="common">Northern krill</name>
    <name type="synonym">Thysanopoda norvegica</name>
    <dbReference type="NCBI Taxonomy" id="48144"/>
    <lineage>
        <taxon>Eukaryota</taxon>
        <taxon>Metazoa</taxon>
        <taxon>Ecdysozoa</taxon>
        <taxon>Arthropoda</taxon>
        <taxon>Crustacea</taxon>
        <taxon>Multicrustacea</taxon>
        <taxon>Malacostraca</taxon>
        <taxon>Eumalacostraca</taxon>
        <taxon>Eucarida</taxon>
        <taxon>Euphausiacea</taxon>
        <taxon>Euphausiidae</taxon>
        <taxon>Meganyctiphanes</taxon>
    </lineage>
</organism>
<dbReference type="Gene3D" id="4.10.75.10">
    <property type="entry name" value="Elafin-like"/>
    <property type="match status" value="1"/>
</dbReference>
<reference evidence="3 4" key="1">
    <citation type="submission" date="2024-05" db="EMBL/GenBank/DDBJ databases">
        <authorList>
            <person name="Wallberg A."/>
        </authorList>
    </citation>
    <scope>NUCLEOTIDE SEQUENCE [LARGE SCALE GENOMIC DNA]</scope>
</reference>
<sequence>GGGDDDSDDDVDGDDDGDSGDSEDEYPDWSFVPGESGSGSGDWGSGDWGSGDWDYEPYPDLRPVWPVPGVSCPSISSVNESNPECRFRCQNDYQCDKPFTLCCPNGCGKVCVPYNLTELGSCGCQTLIYAEIERYGNTRNISKILNFAWTLMQDRISPSSSLNLVMGHRYWSWVTVIGQEIKTPCELEDALNRVIDPYNRPLKVVDYSPFSASTRT</sequence>
<name>A0AAV2QTF2_MEGNR</name>
<dbReference type="EMBL" id="CAXKWB010010448">
    <property type="protein sequence ID" value="CAL4098007.1"/>
    <property type="molecule type" value="Genomic_DNA"/>
</dbReference>
<feature type="compositionally biased region" description="Acidic residues" evidence="1">
    <location>
        <begin position="1"/>
        <end position="27"/>
    </location>
</feature>
<dbReference type="InterPro" id="IPR008197">
    <property type="entry name" value="WAP_dom"/>
</dbReference>
<feature type="compositionally biased region" description="Gly residues" evidence="1">
    <location>
        <begin position="36"/>
        <end position="49"/>
    </location>
</feature>
<feature type="region of interest" description="Disordered" evidence="1">
    <location>
        <begin position="1"/>
        <end position="51"/>
    </location>
</feature>
<evidence type="ECO:0000313" key="3">
    <source>
        <dbReference type="EMBL" id="CAL4098007.1"/>
    </source>
</evidence>
<feature type="non-terminal residue" evidence="3">
    <location>
        <position position="1"/>
    </location>
</feature>
<evidence type="ECO:0000259" key="2">
    <source>
        <dbReference type="PROSITE" id="PS51390"/>
    </source>
</evidence>
<dbReference type="GO" id="GO:0030414">
    <property type="term" value="F:peptidase inhibitor activity"/>
    <property type="evidence" value="ECO:0007669"/>
    <property type="project" value="InterPro"/>
</dbReference>
<dbReference type="InterPro" id="IPR036645">
    <property type="entry name" value="Elafin-like_sf"/>
</dbReference>
<feature type="non-terminal residue" evidence="3">
    <location>
        <position position="216"/>
    </location>
</feature>
<evidence type="ECO:0000256" key="1">
    <source>
        <dbReference type="SAM" id="MobiDB-lite"/>
    </source>
</evidence>
<dbReference type="AlphaFoldDB" id="A0AAV2QTF2"/>
<accession>A0AAV2QTF2</accession>
<dbReference type="Proteomes" id="UP001497623">
    <property type="component" value="Unassembled WGS sequence"/>
</dbReference>
<feature type="domain" description="WAP" evidence="2">
    <location>
        <begin position="64"/>
        <end position="114"/>
    </location>
</feature>
<evidence type="ECO:0000313" key="4">
    <source>
        <dbReference type="Proteomes" id="UP001497623"/>
    </source>
</evidence>